<keyword evidence="3" id="KW-1185">Reference proteome</keyword>
<dbReference type="HOGENOM" id="CLU_1740946_0_0_1"/>
<name>F4RG11_MELLP</name>
<reference evidence="3" key="1">
    <citation type="journal article" date="2011" name="Proc. Natl. Acad. Sci. U.S.A.">
        <title>Obligate biotrophy features unraveled by the genomic analysis of rust fungi.</title>
        <authorList>
            <person name="Duplessis S."/>
            <person name="Cuomo C.A."/>
            <person name="Lin Y.-C."/>
            <person name="Aerts A."/>
            <person name="Tisserant E."/>
            <person name="Veneault-Fourrey C."/>
            <person name="Joly D.L."/>
            <person name="Hacquard S."/>
            <person name="Amselem J."/>
            <person name="Cantarel B.L."/>
            <person name="Chiu R."/>
            <person name="Coutinho P.M."/>
            <person name="Feau N."/>
            <person name="Field M."/>
            <person name="Frey P."/>
            <person name="Gelhaye E."/>
            <person name="Goldberg J."/>
            <person name="Grabherr M.G."/>
            <person name="Kodira C.D."/>
            <person name="Kohler A."/>
            <person name="Kuees U."/>
            <person name="Lindquist E.A."/>
            <person name="Lucas S.M."/>
            <person name="Mago R."/>
            <person name="Mauceli E."/>
            <person name="Morin E."/>
            <person name="Murat C."/>
            <person name="Pangilinan J.L."/>
            <person name="Park R."/>
            <person name="Pearson M."/>
            <person name="Quesneville H."/>
            <person name="Rouhier N."/>
            <person name="Sakthikumar S."/>
            <person name="Salamov A.A."/>
            <person name="Schmutz J."/>
            <person name="Selles B."/>
            <person name="Shapiro H."/>
            <person name="Tanguay P."/>
            <person name="Tuskan G.A."/>
            <person name="Henrissat B."/>
            <person name="Van de Peer Y."/>
            <person name="Rouze P."/>
            <person name="Ellis J.G."/>
            <person name="Dodds P.N."/>
            <person name="Schein J.E."/>
            <person name="Zhong S."/>
            <person name="Hamelin R.C."/>
            <person name="Grigoriev I.V."/>
            <person name="Szabo L.J."/>
            <person name="Martin F."/>
        </authorList>
    </citation>
    <scope>NUCLEOTIDE SEQUENCE [LARGE SCALE GENOMIC DNA]</scope>
    <source>
        <strain evidence="3">98AG31 / pathotype 3-4-7</strain>
    </source>
</reference>
<dbReference type="AlphaFoldDB" id="F4RG11"/>
<evidence type="ECO:0000313" key="3">
    <source>
        <dbReference type="Proteomes" id="UP000001072"/>
    </source>
</evidence>
<evidence type="ECO:0000256" key="1">
    <source>
        <dbReference type="SAM" id="MobiDB-lite"/>
    </source>
</evidence>
<dbReference type="InParanoid" id="F4RG11"/>
<dbReference type="VEuPathDB" id="FungiDB:MELLADRAFT_104869"/>
<dbReference type="RefSeq" id="XP_007408256.1">
    <property type="nucleotide sequence ID" value="XM_007408194.1"/>
</dbReference>
<accession>F4RG11</accession>
<feature type="compositionally biased region" description="Polar residues" evidence="1">
    <location>
        <begin position="79"/>
        <end position="98"/>
    </location>
</feature>
<dbReference type="EMBL" id="GL883100">
    <property type="protein sequence ID" value="EGG08670.1"/>
    <property type="molecule type" value="Genomic_DNA"/>
</dbReference>
<dbReference type="Proteomes" id="UP000001072">
    <property type="component" value="Unassembled WGS sequence"/>
</dbReference>
<organism evidence="3">
    <name type="scientific">Melampsora larici-populina (strain 98AG31 / pathotype 3-4-7)</name>
    <name type="common">Poplar leaf rust fungus</name>
    <dbReference type="NCBI Taxonomy" id="747676"/>
    <lineage>
        <taxon>Eukaryota</taxon>
        <taxon>Fungi</taxon>
        <taxon>Dikarya</taxon>
        <taxon>Basidiomycota</taxon>
        <taxon>Pucciniomycotina</taxon>
        <taxon>Pucciniomycetes</taxon>
        <taxon>Pucciniales</taxon>
        <taxon>Melampsoraceae</taxon>
        <taxon>Melampsora</taxon>
    </lineage>
</organism>
<evidence type="ECO:0000313" key="2">
    <source>
        <dbReference type="EMBL" id="EGG08670.1"/>
    </source>
</evidence>
<gene>
    <name evidence="2" type="ORF">MELLADRAFT_104869</name>
</gene>
<proteinExistence type="predicted"/>
<feature type="region of interest" description="Disordered" evidence="1">
    <location>
        <begin position="56"/>
        <end position="98"/>
    </location>
</feature>
<dbReference type="GeneID" id="18922420"/>
<dbReference type="KEGG" id="mlr:MELLADRAFT_104869"/>
<sequence length="150" mass="16162">MSAICPFQRKGIKSTASCSMLPTQLPTELWIAEGWEMVPLRCLLLPSASIVAGVSFSSDSDGDGKGSSSVIEDDDRVSENSNAQAHHQQTRPNSTRIVSDSCLTGMGHDNGSNQHRSGGFRNSGFEAVNAAFNMKSLEKHMLEGVLMVLY</sequence>
<protein>
    <submittedName>
        <fullName evidence="2">Uncharacterized protein</fullName>
    </submittedName>
</protein>